<dbReference type="AlphaFoldDB" id="Q5HRG2"/>
<protein>
    <submittedName>
        <fullName evidence="1">Uncharacterized protein</fullName>
    </submittedName>
</protein>
<organism evidence="1 2">
    <name type="scientific">Staphylococcus epidermidis (strain ATCC 35984 / DSM 28319 / BCRC 17069 / CCUG 31568 / BM 3577 / RP62A)</name>
    <dbReference type="NCBI Taxonomy" id="176279"/>
    <lineage>
        <taxon>Bacteria</taxon>
        <taxon>Bacillati</taxon>
        <taxon>Bacillota</taxon>
        <taxon>Bacilli</taxon>
        <taxon>Bacillales</taxon>
        <taxon>Staphylococcaceae</taxon>
        <taxon>Staphylococcus</taxon>
    </lineage>
</organism>
<keyword evidence="2" id="KW-1185">Reference proteome</keyword>
<proteinExistence type="predicted"/>
<reference evidence="1 2" key="1">
    <citation type="journal article" date="2005" name="J. Bacteriol.">
        <title>Insights on evolution of virulence and resistance from the complete genome analysis of an early methicillin-resistant Staphylococcus aureus strain and a biofilm-producing methicillin-resistant Staphylococcus epidermidis strain.</title>
        <authorList>
            <person name="Gill S.R."/>
            <person name="Fouts D.E."/>
            <person name="Archer G.L."/>
            <person name="Mongodin E.F."/>
            <person name="Deboy R.T."/>
            <person name="Ravel J."/>
            <person name="Paulsen I.T."/>
            <person name="Kolonay J.F."/>
            <person name="Brinkac L."/>
            <person name="Beanan M."/>
            <person name="Dodson R.J."/>
            <person name="Daugherty S.C."/>
            <person name="Madupu R."/>
            <person name="Angiuoli S.V."/>
            <person name="Durkin A.S."/>
            <person name="Haft D.H."/>
            <person name="Vamathevan J."/>
            <person name="Khouri H."/>
            <person name="Utterback T."/>
            <person name="Lee C."/>
            <person name="Dimitrov G."/>
            <person name="Jiang L."/>
            <person name="Qin H."/>
            <person name="Weidman J."/>
            <person name="Tran K."/>
            <person name="Kang K."/>
            <person name="Hance I.R."/>
            <person name="Nelson K.E."/>
            <person name="Fraser C.M."/>
        </authorList>
    </citation>
    <scope>NUCLEOTIDE SEQUENCE [LARGE SCALE GENOMIC DNA]</scope>
    <source>
        <strain evidence="2">ATCC 35984 / RP62A</strain>
    </source>
</reference>
<sequence>MSELTHELLPLNCKERHIVTRLYEVITLRI</sequence>
<accession>Q5HRG2</accession>
<dbReference type="KEGG" id="ser:SERP0231"/>
<gene>
    <name evidence="1" type="ordered locus">SERP0231</name>
</gene>
<dbReference type="Proteomes" id="UP000000531">
    <property type="component" value="Chromosome"/>
</dbReference>
<dbReference type="EMBL" id="CP000029">
    <property type="protein sequence ID" value="AAW53618.1"/>
    <property type="molecule type" value="Genomic_DNA"/>
</dbReference>
<evidence type="ECO:0000313" key="1">
    <source>
        <dbReference type="EMBL" id="AAW53618.1"/>
    </source>
</evidence>
<evidence type="ECO:0000313" key="2">
    <source>
        <dbReference type="Proteomes" id="UP000000531"/>
    </source>
</evidence>
<dbReference type="HOGENOM" id="CLU_3405602_0_0_9"/>
<name>Q5HRG2_STAEQ</name>